<evidence type="ECO:0000256" key="10">
    <source>
        <dbReference type="RuleBase" id="RU366056"/>
    </source>
</evidence>
<organism evidence="11 12">
    <name type="scientific">Mycena venus</name>
    <dbReference type="NCBI Taxonomy" id="2733690"/>
    <lineage>
        <taxon>Eukaryota</taxon>
        <taxon>Fungi</taxon>
        <taxon>Dikarya</taxon>
        <taxon>Basidiomycota</taxon>
        <taxon>Agaricomycotina</taxon>
        <taxon>Agaricomycetes</taxon>
        <taxon>Agaricomycetidae</taxon>
        <taxon>Agaricales</taxon>
        <taxon>Marasmiineae</taxon>
        <taxon>Mycenaceae</taxon>
        <taxon>Mycena</taxon>
    </lineage>
</organism>
<keyword evidence="6 10" id="KW-0256">Endoplasmic reticulum</keyword>
<evidence type="ECO:0000256" key="5">
    <source>
        <dbReference type="ARBA" id="ARBA00022692"/>
    </source>
</evidence>
<keyword evidence="12" id="KW-1185">Reference proteome</keyword>
<accession>A0A8H6YG91</accession>
<keyword evidence="5" id="KW-0812">Transmembrane</keyword>
<evidence type="ECO:0000256" key="1">
    <source>
        <dbReference type="ARBA" id="ARBA00004389"/>
    </source>
</evidence>
<evidence type="ECO:0000256" key="9">
    <source>
        <dbReference type="ARBA" id="ARBA00023180"/>
    </source>
</evidence>
<name>A0A8H6YG91_9AGAR</name>
<evidence type="ECO:0000256" key="8">
    <source>
        <dbReference type="ARBA" id="ARBA00023136"/>
    </source>
</evidence>
<dbReference type="Proteomes" id="UP000620124">
    <property type="component" value="Unassembled WGS sequence"/>
</dbReference>
<comment type="pathway">
    <text evidence="2 10">Glycolipid biosynthesis; glycosylphosphatidylinositol-anchor biosynthesis.</text>
</comment>
<dbReference type="GO" id="GO:0006506">
    <property type="term" value="P:GPI anchor biosynthetic process"/>
    <property type="evidence" value="ECO:0007669"/>
    <property type="project" value="UniProtKB-UniPathway"/>
</dbReference>
<evidence type="ECO:0000313" key="11">
    <source>
        <dbReference type="EMBL" id="KAF7360615.1"/>
    </source>
</evidence>
<comment type="caution">
    <text evidence="11">The sequence shown here is derived from an EMBL/GenBank/DDBJ whole genome shotgun (WGS) entry which is preliminary data.</text>
</comment>
<dbReference type="InterPro" id="IPR013233">
    <property type="entry name" value="PIG-X/PBN1"/>
</dbReference>
<dbReference type="OrthoDB" id="5546453at2759"/>
<evidence type="ECO:0000256" key="2">
    <source>
        <dbReference type="ARBA" id="ARBA00004687"/>
    </source>
</evidence>
<evidence type="ECO:0000256" key="7">
    <source>
        <dbReference type="ARBA" id="ARBA00022989"/>
    </source>
</evidence>
<keyword evidence="4 10" id="KW-0337">GPI-anchor biosynthesis</keyword>
<dbReference type="AlphaFoldDB" id="A0A8H6YG91"/>
<sequence length="124" mass="13357">MQSSSVPHPQSFHHVFKTSISASGHDNYSLHFHYELSPLIFVDPYELSHRADAYSFKHAGASNLELPVFALGSCDDGNTTPLVSAMQPLSEDGVLGVEVPLHAAVDRISIFVPADAAVLARNVS</sequence>
<reference evidence="11" key="1">
    <citation type="submission" date="2020-05" db="EMBL/GenBank/DDBJ databases">
        <title>Mycena genomes resolve the evolution of fungal bioluminescence.</title>
        <authorList>
            <person name="Tsai I.J."/>
        </authorList>
    </citation>
    <scope>NUCLEOTIDE SEQUENCE</scope>
    <source>
        <strain evidence="11">CCC161011</strain>
    </source>
</reference>
<keyword evidence="7" id="KW-1133">Transmembrane helix</keyword>
<evidence type="ECO:0000313" key="12">
    <source>
        <dbReference type="Proteomes" id="UP000620124"/>
    </source>
</evidence>
<dbReference type="EMBL" id="JACAZI010000005">
    <property type="protein sequence ID" value="KAF7360615.1"/>
    <property type="molecule type" value="Genomic_DNA"/>
</dbReference>
<comment type="subcellular location">
    <subcellularLocation>
        <location evidence="1 10">Endoplasmic reticulum membrane</location>
        <topology evidence="1 10">Single-pass membrane protein</topology>
    </subcellularLocation>
</comment>
<dbReference type="UniPathway" id="UPA00196"/>
<protein>
    <recommendedName>
        <fullName evidence="10">Protein PBN1</fullName>
    </recommendedName>
</protein>
<keyword evidence="9" id="KW-0325">Glycoprotein</keyword>
<evidence type="ECO:0000256" key="6">
    <source>
        <dbReference type="ARBA" id="ARBA00022824"/>
    </source>
</evidence>
<comment type="similarity">
    <text evidence="3 10">Belongs to the PIGX family.</text>
</comment>
<evidence type="ECO:0000256" key="3">
    <source>
        <dbReference type="ARBA" id="ARBA00010345"/>
    </source>
</evidence>
<gene>
    <name evidence="11" type="ORF">MVEN_00793000</name>
</gene>
<keyword evidence="8" id="KW-0472">Membrane</keyword>
<dbReference type="Pfam" id="PF08320">
    <property type="entry name" value="PIG-X"/>
    <property type="match status" value="1"/>
</dbReference>
<proteinExistence type="inferred from homology"/>
<evidence type="ECO:0000256" key="4">
    <source>
        <dbReference type="ARBA" id="ARBA00022502"/>
    </source>
</evidence>
<dbReference type="GO" id="GO:0005789">
    <property type="term" value="C:endoplasmic reticulum membrane"/>
    <property type="evidence" value="ECO:0007669"/>
    <property type="project" value="UniProtKB-SubCell"/>
</dbReference>
<comment type="function">
    <text evidence="10">Required for proper folding and/or the stability of a subset of proteins in the endoplasmic reticulum. Component of glycosylphosphatidylinositol-mannosyltransferase 1 which transfers the first of the 4 mannoses in the GPI-anchor precursors during GPI-anchor biosynthesis. Probably acts by stabilizing the mannosyltransferase GPI14.</text>
</comment>